<gene>
    <name evidence="3" type="ORF">SJ2017_3598</name>
</gene>
<feature type="region of interest" description="Disordered" evidence="1">
    <location>
        <begin position="1"/>
        <end position="22"/>
    </location>
</feature>
<name>A0ABM6JNH2_9GAMM</name>
<protein>
    <submittedName>
        <fullName evidence="3">Uncharacterized protein</fullName>
    </submittedName>
</protein>
<evidence type="ECO:0000256" key="1">
    <source>
        <dbReference type="SAM" id="MobiDB-lite"/>
    </source>
</evidence>
<dbReference type="EMBL" id="CP020472">
    <property type="protein sequence ID" value="ARD23846.1"/>
    <property type="molecule type" value="Genomic_DNA"/>
</dbReference>
<accession>A0ABM6JNH2</accession>
<organism evidence="3 4">
    <name type="scientific">Shewanella japonica</name>
    <dbReference type="NCBI Taxonomy" id="93973"/>
    <lineage>
        <taxon>Bacteria</taxon>
        <taxon>Pseudomonadati</taxon>
        <taxon>Pseudomonadota</taxon>
        <taxon>Gammaproteobacteria</taxon>
        <taxon>Alteromonadales</taxon>
        <taxon>Shewanellaceae</taxon>
        <taxon>Shewanella</taxon>
    </lineage>
</organism>
<evidence type="ECO:0000313" key="4">
    <source>
        <dbReference type="Proteomes" id="UP000191820"/>
    </source>
</evidence>
<evidence type="ECO:0000256" key="2">
    <source>
        <dbReference type="SAM" id="SignalP"/>
    </source>
</evidence>
<proteinExistence type="predicted"/>
<reference evidence="3 4" key="1">
    <citation type="submission" date="2017-03" db="EMBL/GenBank/DDBJ databases">
        <title>Genome sequencing of Shewanella japonica KCTC 22435.</title>
        <authorList>
            <person name="Kim K.M."/>
        </authorList>
    </citation>
    <scope>NUCLEOTIDE SEQUENCE [LARGE SCALE GENOMIC DNA]</scope>
    <source>
        <strain evidence="3 4">KCTC 22435</strain>
    </source>
</reference>
<sequence>MFNSTTNTTGSLLSANTNATSSAKSVMKKTALVALLATASMGAQANDLNSADVIHVLETRISETATEMLQTAKQEIVLSLHSQIAEQVFALNSSLELAESAQEENAESVLASNED</sequence>
<dbReference type="Proteomes" id="UP000191820">
    <property type="component" value="Chromosome"/>
</dbReference>
<evidence type="ECO:0000313" key="3">
    <source>
        <dbReference type="EMBL" id="ARD23846.1"/>
    </source>
</evidence>
<feature type="chain" id="PRO_5045979490" evidence="2">
    <location>
        <begin position="46"/>
        <end position="115"/>
    </location>
</feature>
<keyword evidence="2" id="KW-0732">Signal</keyword>
<feature type="signal peptide" evidence="2">
    <location>
        <begin position="1"/>
        <end position="45"/>
    </location>
</feature>
<keyword evidence="4" id="KW-1185">Reference proteome</keyword>
<dbReference type="RefSeq" id="WP_080916833.1">
    <property type="nucleotide sequence ID" value="NZ_CP020472.1"/>
</dbReference>